<protein>
    <submittedName>
        <fullName evidence="1">Uncharacterized protein</fullName>
    </submittedName>
</protein>
<accession>A0A128F9Z2</accession>
<organism evidence="1 2">
    <name type="scientific">Grimontia marina</name>
    <dbReference type="NCBI Taxonomy" id="646534"/>
    <lineage>
        <taxon>Bacteria</taxon>
        <taxon>Pseudomonadati</taxon>
        <taxon>Pseudomonadota</taxon>
        <taxon>Gammaproteobacteria</taxon>
        <taxon>Vibrionales</taxon>
        <taxon>Vibrionaceae</taxon>
        <taxon>Grimontia</taxon>
    </lineage>
</organism>
<proteinExistence type="predicted"/>
<evidence type="ECO:0000313" key="2">
    <source>
        <dbReference type="Proteomes" id="UP000073601"/>
    </source>
</evidence>
<keyword evidence="2" id="KW-1185">Reference proteome</keyword>
<evidence type="ECO:0000313" key="1">
    <source>
        <dbReference type="EMBL" id="CZF83602.1"/>
    </source>
</evidence>
<reference evidence="2" key="1">
    <citation type="submission" date="2016-02" db="EMBL/GenBank/DDBJ databases">
        <authorList>
            <person name="Rodrigo-Torres Lidia"/>
            <person name="Arahal R.David."/>
        </authorList>
    </citation>
    <scope>NUCLEOTIDE SEQUENCE [LARGE SCALE GENOMIC DNA]</scope>
    <source>
        <strain evidence="2">CECT 8713</strain>
    </source>
</reference>
<dbReference type="Proteomes" id="UP000073601">
    <property type="component" value="Unassembled WGS sequence"/>
</dbReference>
<gene>
    <name evidence="1" type="ORF">GMA8713_02732</name>
</gene>
<sequence length="68" mass="7629">MKSRSFPKVLLAIQCSDPDSICVGLGVTFLKLLICKVCNFVKILPKYDITTTCERLNLSHMHSIRVSC</sequence>
<dbReference type="AlphaFoldDB" id="A0A128F9Z2"/>
<dbReference type="EMBL" id="FIZY01000024">
    <property type="protein sequence ID" value="CZF83602.1"/>
    <property type="molecule type" value="Genomic_DNA"/>
</dbReference>
<name>A0A128F9Z2_9GAMM</name>